<dbReference type="Bgee" id="ENSMGAG00000009769">
    <property type="expression patterns" value="Expressed in thymus and 1 other cell type or tissue"/>
</dbReference>
<dbReference type="Ensembl" id="ENSMGAT00000031251.1">
    <property type="protein sequence ID" value="ENSMGAP00000025297.1"/>
    <property type="gene ID" value="ENSMGAG00000009769.3"/>
</dbReference>
<dbReference type="InterPro" id="IPR001190">
    <property type="entry name" value="SRCR"/>
</dbReference>
<feature type="disulfide bond" evidence="5">
    <location>
        <begin position="356"/>
        <end position="420"/>
    </location>
</feature>
<accession>A0A803Y0K0</accession>
<dbReference type="AlphaFoldDB" id="A0A803Y0K0"/>
<keyword evidence="1" id="KW-0732">Signal</keyword>
<keyword evidence="2" id="KW-0677">Repeat</keyword>
<feature type="disulfide bond" evidence="5">
    <location>
        <begin position="161"/>
        <end position="222"/>
    </location>
</feature>
<feature type="region of interest" description="Disordered" evidence="6">
    <location>
        <begin position="1"/>
        <end position="23"/>
    </location>
</feature>
<evidence type="ECO:0000256" key="1">
    <source>
        <dbReference type="ARBA" id="ARBA00022729"/>
    </source>
</evidence>
<proteinExistence type="predicted"/>
<keyword evidence="9" id="KW-1185">Reference proteome</keyword>
<dbReference type="PROSITE" id="PS50287">
    <property type="entry name" value="SRCR_2"/>
    <property type="match status" value="4"/>
</dbReference>
<protein>
    <recommendedName>
        <fullName evidence="7">SRCR domain-containing protein</fullName>
    </recommendedName>
</protein>
<dbReference type="GO" id="GO:0005615">
    <property type="term" value="C:extracellular space"/>
    <property type="evidence" value="ECO:0007669"/>
    <property type="project" value="TreeGrafter"/>
</dbReference>
<dbReference type="InterPro" id="IPR050912">
    <property type="entry name" value="LOX-like_protein"/>
</dbReference>
<dbReference type="FunFam" id="3.10.250.10:FF:000009">
    <property type="entry name" value="WC1"/>
    <property type="match status" value="2"/>
</dbReference>
<evidence type="ECO:0000256" key="2">
    <source>
        <dbReference type="ARBA" id="ARBA00022737"/>
    </source>
</evidence>
<evidence type="ECO:0000259" key="7">
    <source>
        <dbReference type="PROSITE" id="PS50287"/>
    </source>
</evidence>
<dbReference type="PRINTS" id="PR00258">
    <property type="entry name" value="SPERACTRCPTR"/>
</dbReference>
<name>A0A803Y0K0_MELGA</name>
<feature type="region of interest" description="Disordered" evidence="6">
    <location>
        <begin position="56"/>
        <end position="75"/>
    </location>
</feature>
<evidence type="ECO:0000256" key="5">
    <source>
        <dbReference type="PROSITE-ProRule" id="PRU00196"/>
    </source>
</evidence>
<feature type="disulfide bond" evidence="5">
    <location>
        <begin position="297"/>
        <end position="307"/>
    </location>
</feature>
<dbReference type="Pfam" id="PF00530">
    <property type="entry name" value="SRCR"/>
    <property type="match status" value="4"/>
</dbReference>
<dbReference type="InParanoid" id="A0A803Y0K0"/>
<keyword evidence="3 5" id="KW-1015">Disulfide bond</keyword>
<feature type="domain" description="SRCR" evidence="7">
    <location>
        <begin position="434"/>
        <end position="485"/>
    </location>
</feature>
<feature type="domain" description="SRCR" evidence="7">
    <location>
        <begin position="228"/>
        <end position="328"/>
    </location>
</feature>
<feature type="disulfide bond" evidence="5">
    <location>
        <begin position="192"/>
        <end position="202"/>
    </location>
</feature>
<reference evidence="8 9" key="1">
    <citation type="journal article" date="2010" name="PLoS Biol.">
        <title>Multi-platform next-generation sequencing of the domestic turkey (Meleagris gallopavo): genome assembly and analysis.</title>
        <authorList>
            <person name="Dalloul R.A."/>
            <person name="Long J.A."/>
            <person name="Zimin A.V."/>
            <person name="Aslam L."/>
            <person name="Beal K."/>
            <person name="Blomberg L.A."/>
            <person name="Bouffard P."/>
            <person name="Burt D.W."/>
            <person name="Crasta O."/>
            <person name="Crooijmans R.P."/>
            <person name="Cooper K."/>
            <person name="Coulombe R.A."/>
            <person name="De S."/>
            <person name="Delany M.E."/>
            <person name="Dodgson J.B."/>
            <person name="Dong J.J."/>
            <person name="Evans C."/>
            <person name="Frederickson K.M."/>
            <person name="Flicek P."/>
            <person name="Florea L."/>
            <person name="Folkerts O."/>
            <person name="Groenen M.A."/>
            <person name="Harkins T.T."/>
            <person name="Herrero J."/>
            <person name="Hoffmann S."/>
            <person name="Megens H.J."/>
            <person name="Jiang A."/>
            <person name="de Jong P."/>
            <person name="Kaiser P."/>
            <person name="Kim H."/>
            <person name="Kim K.W."/>
            <person name="Kim S."/>
            <person name="Langenberger D."/>
            <person name="Lee M.K."/>
            <person name="Lee T."/>
            <person name="Mane S."/>
            <person name="Marcais G."/>
            <person name="Marz M."/>
            <person name="McElroy A.P."/>
            <person name="Modise T."/>
            <person name="Nefedov M."/>
            <person name="Notredame C."/>
            <person name="Paton I.R."/>
            <person name="Payne W.S."/>
            <person name="Pertea G."/>
            <person name="Prickett D."/>
            <person name="Puiu D."/>
            <person name="Qioa D."/>
            <person name="Raineri E."/>
            <person name="Ruffier M."/>
            <person name="Salzberg S.L."/>
            <person name="Schatz M.C."/>
            <person name="Scheuring C."/>
            <person name="Schmidt C.J."/>
            <person name="Schroeder S."/>
            <person name="Searle S.M."/>
            <person name="Smith E.J."/>
            <person name="Smith J."/>
            <person name="Sonstegard T.S."/>
            <person name="Stadler P.F."/>
            <person name="Tafer H."/>
            <person name="Tu Z.J."/>
            <person name="Van Tassell C.P."/>
            <person name="Vilella A.J."/>
            <person name="Williams K.P."/>
            <person name="Yorke J.A."/>
            <person name="Zhang L."/>
            <person name="Zhang H.B."/>
            <person name="Zhang X."/>
            <person name="Zhang Y."/>
            <person name="Reed K.M."/>
        </authorList>
    </citation>
    <scope>NUCLEOTIDE SEQUENCE [LARGE SCALE GENOMIC DNA]</scope>
</reference>
<dbReference type="PANTHER" id="PTHR45817">
    <property type="entry name" value="LYSYL OXIDASE-LIKE-RELATED"/>
    <property type="match status" value="1"/>
</dbReference>
<organism evidence="8 9">
    <name type="scientific">Meleagris gallopavo</name>
    <name type="common">Wild turkey</name>
    <dbReference type="NCBI Taxonomy" id="9103"/>
    <lineage>
        <taxon>Eukaryota</taxon>
        <taxon>Metazoa</taxon>
        <taxon>Chordata</taxon>
        <taxon>Craniata</taxon>
        <taxon>Vertebrata</taxon>
        <taxon>Euteleostomi</taxon>
        <taxon>Archelosauria</taxon>
        <taxon>Archosauria</taxon>
        <taxon>Dinosauria</taxon>
        <taxon>Saurischia</taxon>
        <taxon>Theropoda</taxon>
        <taxon>Coelurosauria</taxon>
        <taxon>Aves</taxon>
        <taxon>Neognathae</taxon>
        <taxon>Galloanserae</taxon>
        <taxon>Galliformes</taxon>
        <taxon>Phasianidae</taxon>
        <taxon>Meleagridinae</taxon>
        <taxon>Meleagris</taxon>
    </lineage>
</organism>
<dbReference type="SUPFAM" id="SSF56487">
    <property type="entry name" value="SRCR-like"/>
    <property type="match status" value="4"/>
</dbReference>
<dbReference type="GO" id="GO:0004720">
    <property type="term" value="F:protein-lysine 6-oxidase activity"/>
    <property type="evidence" value="ECO:0007669"/>
    <property type="project" value="TreeGrafter"/>
</dbReference>
<dbReference type="GeneTree" id="ENSGT00950000183145"/>
<dbReference type="PROSITE" id="PS00420">
    <property type="entry name" value="SRCR_1"/>
    <property type="match status" value="1"/>
</dbReference>
<evidence type="ECO:0000313" key="9">
    <source>
        <dbReference type="Proteomes" id="UP000001645"/>
    </source>
</evidence>
<evidence type="ECO:0000313" key="8">
    <source>
        <dbReference type="Ensembl" id="ENSMGAP00000025297.1"/>
    </source>
</evidence>
<comment type="caution">
    <text evidence="5">Lacks conserved residue(s) required for the propagation of feature annotation.</text>
</comment>
<feature type="domain" description="SRCR" evidence="7">
    <location>
        <begin position="331"/>
        <end position="429"/>
    </location>
</feature>
<dbReference type="Gene3D" id="3.10.250.10">
    <property type="entry name" value="SRCR-like domain"/>
    <property type="match status" value="4"/>
</dbReference>
<dbReference type="FunFam" id="3.10.250.10:FF:000004">
    <property type="entry name" value="Scavenger receptor cysteine-rich type 1 protein M130"/>
    <property type="match status" value="1"/>
</dbReference>
<evidence type="ECO:0000256" key="3">
    <source>
        <dbReference type="ARBA" id="ARBA00023157"/>
    </source>
</evidence>
<evidence type="ECO:0000256" key="4">
    <source>
        <dbReference type="ARBA" id="ARBA00023180"/>
    </source>
</evidence>
<dbReference type="InterPro" id="IPR036772">
    <property type="entry name" value="SRCR-like_dom_sf"/>
</dbReference>
<feature type="disulfide bond" evidence="5">
    <location>
        <begin position="400"/>
        <end position="410"/>
    </location>
</feature>
<dbReference type="Proteomes" id="UP000001645">
    <property type="component" value="Chromosome 5"/>
</dbReference>
<keyword evidence="4" id="KW-0325">Glycoprotein</keyword>
<dbReference type="SMART" id="SM00202">
    <property type="entry name" value="SR"/>
    <property type="match status" value="4"/>
</dbReference>
<feature type="disulfide bond" evidence="5">
    <location>
        <begin position="266"/>
        <end position="327"/>
    </location>
</feature>
<evidence type="ECO:0000256" key="6">
    <source>
        <dbReference type="SAM" id="MobiDB-lite"/>
    </source>
</evidence>
<reference evidence="8" key="3">
    <citation type="submission" date="2025-09" db="UniProtKB">
        <authorList>
            <consortium name="Ensembl"/>
        </authorList>
    </citation>
    <scope>IDENTIFICATION</scope>
</reference>
<reference evidence="8" key="2">
    <citation type="submission" date="2025-08" db="UniProtKB">
        <authorList>
            <consortium name="Ensembl"/>
        </authorList>
    </citation>
    <scope>IDENTIFICATION</scope>
</reference>
<dbReference type="GO" id="GO:0016020">
    <property type="term" value="C:membrane"/>
    <property type="evidence" value="ECO:0007669"/>
    <property type="project" value="InterPro"/>
</dbReference>
<feature type="compositionally biased region" description="Basic residues" evidence="6">
    <location>
        <begin position="1"/>
        <end position="10"/>
    </location>
</feature>
<sequence>MVTVHPHHRDMQHPGRLTPLGDTQAVSPVVGLRDARSGDKPHIWARSRLLEAGTRQAADNPADNGSHRTSPSPLAPASRGCCLYLPLPILNCRLCVWAMMMPAGVLGLLFCVQLCMGSEELRLVDGGGRCAGRVEVKHEGEWGSICSYDFDWDIRGASVVCRQLGCGTVAHASPYAPFGQGKGRIWLQPFLCRGTETKLQNCPHFGWGNHFCGHEWDVGVICSEALELRLEDGWGPCEGRVEAKLRGRWGTVTDDAWDMDDAEVVCQQLGCGSAAGAYLASRFRSVDGPIMMAFIDCHGHEAALWGCNIRGWGPYNGPHDYDTAVVCQGFSRLVGGDSECSGRLEVRQGRAWVSVCHGHVDLMAAQVVCRELGCGTALALYGTGHFGAADGTFWDGAFECNGTEPLLSACTQRPPDIQNCTQPAAVICSSYTGFRLANGDSDCTGQVEVEAQGVWGPLCATAWDLPDAHVLCRHLGCGSAISLPP</sequence>
<feature type="domain" description="SRCR" evidence="7">
    <location>
        <begin position="121"/>
        <end position="223"/>
    </location>
</feature>
<dbReference type="PANTHER" id="PTHR45817:SF9">
    <property type="entry name" value="SRCR DOMAIN-CONTAINING PROTEIN"/>
    <property type="match status" value="1"/>
</dbReference>